<evidence type="ECO:0000313" key="1">
    <source>
        <dbReference type="EMBL" id="UUO14675.1"/>
    </source>
</evidence>
<proteinExistence type="predicted"/>
<name>A0ABY5LTT0_9CYAN</name>
<gene>
    <name evidence="1" type="ORF">NG743_22010</name>
</gene>
<dbReference type="EMBL" id="CP099464">
    <property type="protein sequence ID" value="UUO14675.1"/>
    <property type="molecule type" value="Genomic_DNA"/>
</dbReference>
<evidence type="ECO:0008006" key="3">
    <source>
        <dbReference type="Google" id="ProtNLM"/>
    </source>
</evidence>
<sequence length="360" mass="38044">MNIKDDFTMPPSIYVRGIYWSLWLNLSILLLNGVMSVDSASAADEIITDNQALDKSTLNTNETAKATYLPDSNQVIAVAELKQKVISGKQIESIVHQKQPQITSQTNSSEIDDASIDTDKIRRDLLIDPIYRLTPKKPSYRPGLNFAGPSAFGANIGDGFVAGSGAFGGKRDTGLDGSITTGFGLGDARKLAGVELGWTIGSINNFNANGTFDIKVHRIVYNQATNQVGVAAGWNTFAQYGDEPIRPSSAYGVATAYSLLKPKDPVNQMPISFSLGAGGGDFRQGNSSTGIFTGVGVQVHPQVGLGLGWSGVGLNIGASYVPFPTVPLTITAQGADITNNSQGGTVFVLGVGYGFNFLPK</sequence>
<organism evidence="1 2">
    <name type="scientific">Dolichospermum heterosporum TAC447</name>
    <dbReference type="NCBI Taxonomy" id="747523"/>
    <lineage>
        <taxon>Bacteria</taxon>
        <taxon>Bacillati</taxon>
        <taxon>Cyanobacteriota</taxon>
        <taxon>Cyanophyceae</taxon>
        <taxon>Nostocales</taxon>
        <taxon>Aphanizomenonaceae</taxon>
        <taxon>Dolichospermum</taxon>
        <taxon>Dolichospermum heterosporum</taxon>
    </lineage>
</organism>
<evidence type="ECO:0000313" key="2">
    <source>
        <dbReference type="Proteomes" id="UP001057561"/>
    </source>
</evidence>
<dbReference type="RefSeq" id="WP_257120903.1">
    <property type="nucleotide sequence ID" value="NZ_CP099464.1"/>
</dbReference>
<dbReference type="Proteomes" id="UP001057561">
    <property type="component" value="Chromosome"/>
</dbReference>
<accession>A0ABY5LTT0</accession>
<reference evidence="1" key="1">
    <citation type="submission" date="2022-06" db="EMBL/GenBank/DDBJ databases">
        <title>Nostosin G and Spiroidesin B from the Cyanobacterium Dolichospermum sp. NIES-1697.</title>
        <authorList>
            <person name="Phan C.-S."/>
            <person name="Mehjabin J.J."/>
            <person name="Anas A.R.J."/>
            <person name="Hayasaka M."/>
            <person name="Onoki R."/>
            <person name="Wang J."/>
            <person name="Umezawa T."/>
            <person name="Washio K."/>
            <person name="Morikawa M."/>
            <person name="Okino T."/>
        </authorList>
    </citation>
    <scope>NUCLEOTIDE SEQUENCE</scope>
    <source>
        <strain evidence="1">NIES-1697</strain>
    </source>
</reference>
<keyword evidence="2" id="KW-1185">Reference proteome</keyword>
<protein>
    <recommendedName>
        <fullName evidence="3">Outer membrane protein beta-barrel domain-containing protein</fullName>
    </recommendedName>
</protein>